<proteinExistence type="predicted"/>
<name>A0AAN1XAG1_9PROT</name>
<reference evidence="3 4" key="1">
    <citation type="journal article" date="2022" name="Int. J. Syst. Evol. Microbiol.">
        <title>&lt;i&gt;Sideroxyarcus emersonii&lt;/i&gt; gen. nov. sp. nov., a neutrophilic, microaerobic iron- and thiosulfate-oxidizing bacterium isolated from iron-rich wetland sediment.</title>
        <authorList>
            <person name="Kato S."/>
            <person name="Itoh T."/>
            <person name="Iino T."/>
            <person name="Ohkuma M."/>
        </authorList>
    </citation>
    <scope>NUCLEOTIDE SEQUENCE [LARGE SCALE GENOMIC DNA]</scope>
    <source>
        <strain evidence="3 4">MIZ01</strain>
    </source>
</reference>
<evidence type="ECO:0000256" key="2">
    <source>
        <dbReference type="SAM" id="SignalP"/>
    </source>
</evidence>
<feature type="region of interest" description="Disordered" evidence="1">
    <location>
        <begin position="278"/>
        <end position="308"/>
    </location>
</feature>
<keyword evidence="2" id="KW-0732">Signal</keyword>
<accession>A0AAN1XAG1</accession>
<evidence type="ECO:0000256" key="1">
    <source>
        <dbReference type="SAM" id="MobiDB-lite"/>
    </source>
</evidence>
<organism evidence="3 4">
    <name type="scientific">Sideroxyarcus emersonii</name>
    <dbReference type="NCBI Taxonomy" id="2764705"/>
    <lineage>
        <taxon>Bacteria</taxon>
        <taxon>Pseudomonadati</taxon>
        <taxon>Pseudomonadota</taxon>
        <taxon>Betaproteobacteria</taxon>
        <taxon>Nitrosomonadales</taxon>
        <taxon>Gallionellaceae</taxon>
        <taxon>Sideroxyarcus</taxon>
    </lineage>
</organism>
<dbReference type="EMBL" id="AP023423">
    <property type="protein sequence ID" value="BCK87795.1"/>
    <property type="molecule type" value="Genomic_DNA"/>
</dbReference>
<protein>
    <submittedName>
        <fullName evidence="3">Uncharacterized protein</fullName>
    </submittedName>
</protein>
<gene>
    <name evidence="3" type="ORF">MIZ01_1591</name>
</gene>
<feature type="compositionally biased region" description="Basic and acidic residues" evidence="1">
    <location>
        <begin position="46"/>
        <end position="72"/>
    </location>
</feature>
<dbReference type="Proteomes" id="UP001320326">
    <property type="component" value="Chromosome"/>
</dbReference>
<feature type="compositionally biased region" description="Low complexity" evidence="1">
    <location>
        <begin position="278"/>
        <end position="290"/>
    </location>
</feature>
<evidence type="ECO:0000313" key="4">
    <source>
        <dbReference type="Proteomes" id="UP001320326"/>
    </source>
</evidence>
<feature type="chain" id="PRO_5042858836" evidence="2">
    <location>
        <begin position="19"/>
        <end position="308"/>
    </location>
</feature>
<feature type="compositionally biased region" description="Polar residues" evidence="1">
    <location>
        <begin position="30"/>
        <end position="45"/>
    </location>
</feature>
<keyword evidence="4" id="KW-1185">Reference proteome</keyword>
<evidence type="ECO:0000313" key="3">
    <source>
        <dbReference type="EMBL" id="BCK87795.1"/>
    </source>
</evidence>
<dbReference type="AlphaFoldDB" id="A0AAN1XAG1"/>
<sequence length="308" mass="34194">MMKKILYALLLLPSVALASPPGDFGREMNDPQSSLSHTRQGTIDSSGERAREKSRSKSHAERDSTSRDHQKSFSREVNINSLLIQMFTARYEQQHTGTGEAGEYFGLCNTFTKMISDYPTVNETEGEVAGRAQVNEDSGRSGGLMSRPAAGLQDDQLAQTPYVRRYIQCRITAGGWLAEAGNRAARTPAKSDSEIRQIIGQVFAQMDSDDQLFERVRQHARDVWSSVSCTNWVDDFIFYKGPDIQCGTVVFDSHGWQIENRQTLSAEAIDGTAYKISLSDSDSTSTSSENSRSREAKASEGNRYTTSR</sequence>
<feature type="compositionally biased region" description="Basic and acidic residues" evidence="1">
    <location>
        <begin position="291"/>
        <end position="300"/>
    </location>
</feature>
<dbReference type="RefSeq" id="WP_237246358.1">
    <property type="nucleotide sequence ID" value="NZ_AP023423.1"/>
</dbReference>
<feature type="region of interest" description="Disordered" evidence="1">
    <location>
        <begin position="23"/>
        <end position="72"/>
    </location>
</feature>
<feature type="signal peptide" evidence="2">
    <location>
        <begin position="1"/>
        <end position="18"/>
    </location>
</feature>
<dbReference type="KEGG" id="seme:MIZ01_1591"/>